<keyword evidence="2" id="KW-0378">Hydrolase</keyword>
<evidence type="ECO:0000256" key="2">
    <source>
        <dbReference type="ARBA" id="ARBA00022801"/>
    </source>
</evidence>
<evidence type="ECO:0000256" key="1">
    <source>
        <dbReference type="ARBA" id="ARBA00007401"/>
    </source>
</evidence>
<feature type="region of interest" description="Disordered" evidence="4">
    <location>
        <begin position="382"/>
        <end position="404"/>
    </location>
</feature>
<reference evidence="9" key="2">
    <citation type="journal article" date="2021" name="PeerJ">
        <title>Extensive microbial diversity within the chicken gut microbiome revealed by metagenomics and culture.</title>
        <authorList>
            <person name="Gilroy R."/>
            <person name="Ravi A."/>
            <person name="Getino M."/>
            <person name="Pursley I."/>
            <person name="Horton D.L."/>
            <person name="Alikhan N.F."/>
            <person name="Baker D."/>
            <person name="Gharbi K."/>
            <person name="Hall N."/>
            <person name="Watson M."/>
            <person name="Adriaenssens E.M."/>
            <person name="Foster-Nyarko E."/>
            <person name="Jarju S."/>
            <person name="Secka A."/>
            <person name="Antonio M."/>
            <person name="Oren A."/>
            <person name="Chaudhuri R.R."/>
            <person name="La Ragione R."/>
            <person name="Hildebrand F."/>
            <person name="Pallen M.J."/>
        </authorList>
    </citation>
    <scope>NUCLEOTIDE SEQUENCE</scope>
    <source>
        <strain evidence="9">CHK181-108</strain>
    </source>
</reference>
<feature type="domain" description="Glycosyl hydrolases family 2 sugar binding" evidence="8">
    <location>
        <begin position="122"/>
        <end position="188"/>
    </location>
</feature>
<dbReference type="SUPFAM" id="SSF49303">
    <property type="entry name" value="beta-Galactosidase/glucuronidase domain"/>
    <property type="match status" value="1"/>
</dbReference>
<evidence type="ECO:0000256" key="3">
    <source>
        <dbReference type="ARBA" id="ARBA00023295"/>
    </source>
</evidence>
<evidence type="ECO:0000259" key="8">
    <source>
        <dbReference type="Pfam" id="PF02837"/>
    </source>
</evidence>
<evidence type="ECO:0000256" key="5">
    <source>
        <dbReference type="SAM" id="SignalP"/>
    </source>
</evidence>
<comment type="similarity">
    <text evidence="1">Belongs to the glycosyl hydrolase 2 family.</text>
</comment>
<dbReference type="EMBL" id="DVLU01000073">
    <property type="protein sequence ID" value="HIT85737.1"/>
    <property type="molecule type" value="Genomic_DNA"/>
</dbReference>
<name>A0A9D1H4W0_9FIRM</name>
<dbReference type="InterPro" id="IPR006103">
    <property type="entry name" value="Glyco_hydro_2_cat"/>
</dbReference>
<dbReference type="Gene3D" id="2.60.40.10">
    <property type="entry name" value="Immunoglobulins"/>
    <property type="match status" value="3"/>
</dbReference>
<feature type="signal peptide" evidence="5">
    <location>
        <begin position="1"/>
        <end position="26"/>
    </location>
</feature>
<dbReference type="PANTHER" id="PTHR42732">
    <property type="entry name" value="BETA-GALACTOSIDASE"/>
    <property type="match status" value="1"/>
</dbReference>
<evidence type="ECO:0000313" key="9">
    <source>
        <dbReference type="EMBL" id="HIT85737.1"/>
    </source>
</evidence>
<organism evidence="9 10">
    <name type="scientific">Candidatus Ornithomonoglobus intestinigallinarum</name>
    <dbReference type="NCBI Taxonomy" id="2840894"/>
    <lineage>
        <taxon>Bacteria</taxon>
        <taxon>Bacillati</taxon>
        <taxon>Bacillota</taxon>
        <taxon>Clostridia</taxon>
        <taxon>Candidatus Ornithomonoglobus</taxon>
    </lineage>
</organism>
<reference evidence="9" key="1">
    <citation type="submission" date="2020-10" db="EMBL/GenBank/DDBJ databases">
        <authorList>
            <person name="Gilroy R."/>
        </authorList>
    </citation>
    <scope>NUCLEOTIDE SEQUENCE</scope>
    <source>
        <strain evidence="9">CHK181-108</strain>
    </source>
</reference>
<evidence type="ECO:0008006" key="11">
    <source>
        <dbReference type="Google" id="ProtNLM"/>
    </source>
</evidence>
<keyword evidence="5" id="KW-0732">Signal</keyword>
<protein>
    <recommendedName>
        <fullName evidence="11">Beta-galactosidase</fullName>
    </recommendedName>
</protein>
<dbReference type="AlphaFoldDB" id="A0A9D1H4W0"/>
<dbReference type="InterPro" id="IPR013783">
    <property type="entry name" value="Ig-like_fold"/>
</dbReference>
<gene>
    <name evidence="9" type="ORF">IAA60_07525</name>
</gene>
<sequence>MRKKLSVILSLVMALQLILAAAPVFAEGETENEGIYTAPESPAVTYNMNLDWKYYSTGGDYAIPDVIAGEVDGTVDANGKHFYETDFDDASWETVSIPHAVNGDNAFMNAITDAGGGYKREVLLYRKTFTIPETAADGKVFFELEGIRQAAYVWVNGRELGYYEAGITAFGFDITDYVTPGEEAVIAICEDGTTARGTTGRIPFETVPGEPWGSSYTPDNYKTTVGEGAFFQWNTKDFNEAQIGLVYDAYLHVTGDVYQTFPLYNNLKTTGNYIYATDFNIRENKATINVQAEVRNESGTDGEYTLDVAVVDHEGKAAYEFSSKAVTVAAASDAGVVYKTAVEEDAYSADKLDAVTILEDPELIADADKRPTVSDDGDAITYGIQAGDPTPVVSGSYPTEDENGNPIKYYSDAECENETSDMGAAVMYRVQYTAATEHNEIGKTEVNTPDVTYITASYDADDVRFWSTEDPYLYTVYMILRDADGNAVDVKSEETGFRKVTYDRNGGGIQINDKAVWLTGYAQRATNEWAVIGSATDWLNDYDMKLMKENNANFIRWMHVAPKPSQVRSTDKYGIAIVCPAGDKEGTAPCGRQWTQRVEAMRDAMIYYRNSPSIIFWETGNSPMGMQGKAEEMAAMRDKLDPYGMRFIGARSTRDASELDYEYNYAGTMYGNYADAAIEAMGKNGIYGPIMETEYARDEAPRRVWDDYSPPDYDYVNKWLGDGAKKDDGYDVWDHTQEDATIANVKEYADNYYARRANGGTGIYSAAAMMVWSDSNMHGRNSGTENSRTSGRVDPVRQTKQMYYGTQAAQSKEAAVRIIGHWSYPEVSEDTYNYFERVRDGSNHYWTYTDNVLKRDPTTKTVYVIGSSSVDHVELYRTDGEEMTLIGTDNDAESTFIYQFDDVDVTQGDGVVAIAYDARNTEVARHQIDRTYDAVSVRLTPVTSPDGWKADGADIAYFDVEVIDENGNVCALNYDKINFKYEGEGEFLGGYNSGMGSGCFQNTMESEGLSNYFGGAKDGVSTIGKDYVYAENGTNRVFVKSTRNAGAFTLTASMDIAGMMPVSVTIESQAVETEGGLTTEMPSTWDPGVAPPPVTSDVPPMNVLGQKTELAWGDFVTVEEIDTTVYYTTTLNGEVLDVHPQSRAGINNMIFGPLVQIFDALKAAGAEFDYTYSDTASPAELAMTVGGHTYRFIEGQNLLYIDGYDQSNSELTEDMPVIEDGVMIGQINSMISKIPGVSHEIDRKNLSFDITYTAE</sequence>
<evidence type="ECO:0000259" key="7">
    <source>
        <dbReference type="Pfam" id="PF02836"/>
    </source>
</evidence>
<dbReference type="InterPro" id="IPR036156">
    <property type="entry name" value="Beta-gal/glucu_dom_sf"/>
</dbReference>
<dbReference type="PANTHER" id="PTHR42732:SF1">
    <property type="entry name" value="BETA-MANNOSIDASE"/>
    <property type="match status" value="1"/>
</dbReference>
<evidence type="ECO:0000259" key="6">
    <source>
        <dbReference type="Pfam" id="PF00703"/>
    </source>
</evidence>
<dbReference type="Gene3D" id="3.20.20.80">
    <property type="entry name" value="Glycosidases"/>
    <property type="match status" value="1"/>
</dbReference>
<evidence type="ECO:0000313" key="10">
    <source>
        <dbReference type="Proteomes" id="UP000824165"/>
    </source>
</evidence>
<proteinExistence type="inferred from homology"/>
<dbReference type="InterPro" id="IPR051913">
    <property type="entry name" value="GH2_Domain-Containing"/>
</dbReference>
<feature type="domain" description="Glycoside hydrolase family 2 immunoglobulin-like beta-sandwich" evidence="6">
    <location>
        <begin position="440"/>
        <end position="498"/>
    </location>
</feature>
<dbReference type="InterPro" id="IPR017853">
    <property type="entry name" value="GH"/>
</dbReference>
<comment type="caution">
    <text evidence="9">The sequence shown here is derived from an EMBL/GenBank/DDBJ whole genome shotgun (WGS) entry which is preliminary data.</text>
</comment>
<dbReference type="Proteomes" id="UP000824165">
    <property type="component" value="Unassembled WGS sequence"/>
</dbReference>
<dbReference type="GO" id="GO:0005975">
    <property type="term" value="P:carbohydrate metabolic process"/>
    <property type="evidence" value="ECO:0007669"/>
    <property type="project" value="InterPro"/>
</dbReference>
<feature type="domain" description="Glycoside hydrolase family 2 catalytic" evidence="7">
    <location>
        <begin position="508"/>
        <end position="700"/>
    </location>
</feature>
<dbReference type="SUPFAM" id="SSF51445">
    <property type="entry name" value="(Trans)glycosidases"/>
    <property type="match status" value="1"/>
</dbReference>
<dbReference type="Gene3D" id="2.60.120.260">
    <property type="entry name" value="Galactose-binding domain-like"/>
    <property type="match status" value="1"/>
</dbReference>
<dbReference type="Pfam" id="PF02837">
    <property type="entry name" value="Glyco_hydro_2_N"/>
    <property type="match status" value="1"/>
</dbReference>
<dbReference type="Pfam" id="PF00703">
    <property type="entry name" value="Glyco_hydro_2"/>
    <property type="match status" value="1"/>
</dbReference>
<dbReference type="SUPFAM" id="SSF49785">
    <property type="entry name" value="Galactose-binding domain-like"/>
    <property type="match status" value="1"/>
</dbReference>
<dbReference type="Pfam" id="PF02836">
    <property type="entry name" value="Glyco_hydro_2_C"/>
    <property type="match status" value="1"/>
</dbReference>
<feature type="chain" id="PRO_5039225165" description="Beta-galactosidase" evidence="5">
    <location>
        <begin position="27"/>
        <end position="1255"/>
    </location>
</feature>
<evidence type="ECO:0000256" key="4">
    <source>
        <dbReference type="SAM" id="MobiDB-lite"/>
    </source>
</evidence>
<dbReference type="InterPro" id="IPR008979">
    <property type="entry name" value="Galactose-bd-like_sf"/>
</dbReference>
<keyword evidence="3" id="KW-0326">Glycosidase</keyword>
<dbReference type="InterPro" id="IPR006102">
    <property type="entry name" value="Ig-like_GH2"/>
</dbReference>
<dbReference type="GO" id="GO:0004553">
    <property type="term" value="F:hydrolase activity, hydrolyzing O-glycosyl compounds"/>
    <property type="evidence" value="ECO:0007669"/>
    <property type="project" value="InterPro"/>
</dbReference>
<accession>A0A9D1H4W0</accession>
<dbReference type="InterPro" id="IPR006104">
    <property type="entry name" value="Glyco_hydro_2_N"/>
</dbReference>